<dbReference type="GO" id="GO:0043190">
    <property type="term" value="C:ATP-binding cassette (ABC) transporter complex"/>
    <property type="evidence" value="ECO:0007669"/>
    <property type="project" value="InterPro"/>
</dbReference>
<dbReference type="PANTHER" id="PTHR35841">
    <property type="entry name" value="PHOSPHONATES-BINDING PERIPLASMIC PROTEIN"/>
    <property type="match status" value="1"/>
</dbReference>
<evidence type="ECO:0000256" key="1">
    <source>
        <dbReference type="ARBA" id="ARBA00007162"/>
    </source>
</evidence>
<dbReference type="CDD" id="cd13572">
    <property type="entry name" value="PBP2_PnhD_2"/>
    <property type="match status" value="1"/>
</dbReference>
<comment type="caution">
    <text evidence="3">The sequence shown here is derived from an EMBL/GenBank/DDBJ whole genome shotgun (WGS) entry which is preliminary data.</text>
</comment>
<dbReference type="Proteomes" id="UP000237797">
    <property type="component" value="Unassembled WGS sequence"/>
</dbReference>
<dbReference type="PROSITE" id="PS51257">
    <property type="entry name" value="PROKAR_LIPOPROTEIN"/>
    <property type="match status" value="1"/>
</dbReference>
<dbReference type="EMBL" id="PVNE01000030">
    <property type="protein sequence ID" value="PRX39073.1"/>
    <property type="molecule type" value="Genomic_DNA"/>
</dbReference>
<dbReference type="SUPFAM" id="SSF53850">
    <property type="entry name" value="Periplasmic binding protein-like II"/>
    <property type="match status" value="1"/>
</dbReference>
<name>A0A2T0LB56_9BACL</name>
<keyword evidence="2" id="KW-0732">Signal</keyword>
<dbReference type="PANTHER" id="PTHR35841:SF1">
    <property type="entry name" value="PHOSPHONATES-BINDING PERIPLASMIC PROTEIN"/>
    <property type="match status" value="1"/>
</dbReference>
<sequence>MKKAYSRISRGIALLIVVIFLWGSVGCSNPEGTDEAFRVGIVPAQNKGNMQKAMDKLEKVLSDHLGRAVEITVYADYQGVVEAMKYKKLEMAYFGPLTYVQVQEKTGARAIVTQLIDGKPYYHSYIIVPKDSPYRSIDDLVKHSRDIRFAFGDINSTSGSLIPGIELKKRGVFTDRENHRFKGVTYTGSHDITALVIQNKKYDAGAIDSAIYNQLVEDGKVDGDKIRVIWKSEKLFQYPWAVSEIVDDETVKKLQKAFLSVKDPEILGVFGASGFTTAKDSDYESIRQAAREAGRLE</sequence>
<organism evidence="3 4">
    <name type="scientific">Planifilum fimeticola</name>
    <dbReference type="NCBI Taxonomy" id="201975"/>
    <lineage>
        <taxon>Bacteria</taxon>
        <taxon>Bacillati</taxon>
        <taxon>Bacillota</taxon>
        <taxon>Bacilli</taxon>
        <taxon>Bacillales</taxon>
        <taxon>Thermoactinomycetaceae</taxon>
        <taxon>Planifilum</taxon>
    </lineage>
</organism>
<proteinExistence type="inferred from homology"/>
<dbReference type="AlphaFoldDB" id="A0A2T0LB56"/>
<evidence type="ECO:0000256" key="2">
    <source>
        <dbReference type="ARBA" id="ARBA00022729"/>
    </source>
</evidence>
<accession>A0A2T0LB56</accession>
<dbReference type="Pfam" id="PF12974">
    <property type="entry name" value="Phosphonate-bd"/>
    <property type="match status" value="1"/>
</dbReference>
<evidence type="ECO:0000313" key="4">
    <source>
        <dbReference type="Proteomes" id="UP000237797"/>
    </source>
</evidence>
<comment type="similarity">
    <text evidence="1">Belongs to the phosphate/phosphite/phosphonate binding protein family.</text>
</comment>
<reference evidence="3 4" key="1">
    <citation type="submission" date="2018-03" db="EMBL/GenBank/DDBJ databases">
        <title>Genomic Encyclopedia of Archaeal and Bacterial Type Strains, Phase II (KMG-II): from individual species to whole genera.</title>
        <authorList>
            <person name="Goeker M."/>
        </authorList>
    </citation>
    <scope>NUCLEOTIDE SEQUENCE [LARGE SCALE GENOMIC DNA]</scope>
    <source>
        <strain evidence="3 4">DSM 44946</strain>
    </source>
</reference>
<evidence type="ECO:0000313" key="3">
    <source>
        <dbReference type="EMBL" id="PRX39073.1"/>
    </source>
</evidence>
<keyword evidence="4" id="KW-1185">Reference proteome</keyword>
<dbReference type="NCBIfam" id="TIGR01098">
    <property type="entry name" value="3A0109s03R"/>
    <property type="match status" value="1"/>
</dbReference>
<protein>
    <submittedName>
        <fullName evidence="3">Phosphonate transport system substrate-binding protein</fullName>
    </submittedName>
</protein>
<dbReference type="Gene3D" id="3.40.190.10">
    <property type="entry name" value="Periplasmic binding protein-like II"/>
    <property type="match status" value="2"/>
</dbReference>
<dbReference type="GO" id="GO:0055085">
    <property type="term" value="P:transmembrane transport"/>
    <property type="evidence" value="ECO:0007669"/>
    <property type="project" value="InterPro"/>
</dbReference>
<gene>
    <name evidence="3" type="ORF">CLV97_13013</name>
</gene>
<dbReference type="RefSeq" id="WP_106346375.1">
    <property type="nucleotide sequence ID" value="NZ_PVNE01000030.1"/>
</dbReference>
<dbReference type="OrthoDB" id="9781943at2"/>
<dbReference type="InterPro" id="IPR005770">
    <property type="entry name" value="PhnD"/>
</dbReference>